<sequence length="222" mass="24756">PTNQVLRHVEGRLRDVSSIRYDRRKVPNPAITRLNRHYERPLGLARLVLGDETIELSGEAITSSGILFDMANVFETFVHVALREALKLSVREFPKNAKNRDLCLDDQGRVRLRPDLSWWERDHCLMVGDVKYKKTVDGEGKEPDLYQMLAYTTAAKVDTGFLIYAAGEAEPAEHVVPSANKRLVVTVLDLSARPEAILAEIQELAARIVAASTGSLVLIGAR</sequence>
<dbReference type="Pfam" id="PF10117">
    <property type="entry name" value="McrBC"/>
    <property type="match status" value="1"/>
</dbReference>
<gene>
    <name evidence="1" type="ORF">METZ01_LOCUS427066</name>
</gene>
<dbReference type="AlphaFoldDB" id="A0A382XSW1"/>
<reference evidence="1" key="1">
    <citation type="submission" date="2018-05" db="EMBL/GenBank/DDBJ databases">
        <authorList>
            <person name="Lanie J.A."/>
            <person name="Ng W.-L."/>
            <person name="Kazmierczak K.M."/>
            <person name="Andrzejewski T.M."/>
            <person name="Davidsen T.M."/>
            <person name="Wayne K.J."/>
            <person name="Tettelin H."/>
            <person name="Glass J.I."/>
            <person name="Rusch D."/>
            <person name="Podicherti R."/>
            <person name="Tsui H.-C.T."/>
            <person name="Winkler M.E."/>
        </authorList>
    </citation>
    <scope>NUCLEOTIDE SEQUENCE</scope>
</reference>
<protein>
    <recommendedName>
        <fullName evidence="2">Restriction endonuclease</fullName>
    </recommendedName>
</protein>
<dbReference type="Gene3D" id="3.90.320.10">
    <property type="match status" value="1"/>
</dbReference>
<feature type="non-terminal residue" evidence="1">
    <location>
        <position position="1"/>
    </location>
</feature>
<organism evidence="1">
    <name type="scientific">marine metagenome</name>
    <dbReference type="NCBI Taxonomy" id="408172"/>
    <lineage>
        <taxon>unclassified sequences</taxon>
        <taxon>metagenomes</taxon>
        <taxon>ecological metagenomes</taxon>
    </lineage>
</organism>
<name>A0A382XSW1_9ZZZZ</name>
<dbReference type="PANTHER" id="PTHR38733:SF1">
    <property type="entry name" value="TYPE IV METHYL-DIRECTED RESTRICTION ENZYME ECOKMCRBC"/>
    <property type="match status" value="1"/>
</dbReference>
<dbReference type="EMBL" id="UINC01170257">
    <property type="protein sequence ID" value="SVD74212.1"/>
    <property type="molecule type" value="Genomic_DNA"/>
</dbReference>
<evidence type="ECO:0000313" key="1">
    <source>
        <dbReference type="EMBL" id="SVD74212.1"/>
    </source>
</evidence>
<proteinExistence type="predicted"/>
<dbReference type="PANTHER" id="PTHR38733">
    <property type="entry name" value="PROTEIN MCRC"/>
    <property type="match status" value="1"/>
</dbReference>
<accession>A0A382XSW1</accession>
<evidence type="ECO:0008006" key="2">
    <source>
        <dbReference type="Google" id="ProtNLM"/>
    </source>
</evidence>
<dbReference type="InterPro" id="IPR019292">
    <property type="entry name" value="McrC"/>
</dbReference>
<dbReference type="InterPro" id="IPR011604">
    <property type="entry name" value="PDDEXK-like_dom_sf"/>
</dbReference>